<feature type="domain" description="Cystatin LXN-type" evidence="7">
    <location>
        <begin position="28"/>
        <end position="126"/>
    </location>
</feature>
<keyword evidence="3" id="KW-0677">Repeat</keyword>
<dbReference type="InterPro" id="IPR046350">
    <property type="entry name" value="Cystatin_sf"/>
</dbReference>
<dbReference type="InterPro" id="IPR009684">
    <property type="entry name" value="Latexin"/>
</dbReference>
<evidence type="ECO:0000256" key="2">
    <source>
        <dbReference type="ARBA" id="ARBA00022690"/>
    </source>
</evidence>
<evidence type="ECO:0000256" key="6">
    <source>
        <dbReference type="SAM" id="SignalP"/>
    </source>
</evidence>
<evidence type="ECO:0000256" key="3">
    <source>
        <dbReference type="ARBA" id="ARBA00022737"/>
    </source>
</evidence>
<protein>
    <recommendedName>
        <fullName evidence="7">Cystatin LXN-type domain-containing protein</fullName>
    </recommendedName>
</protein>
<comment type="similarity">
    <text evidence="1 4">Belongs to the protease inhibitor I47 (latexin) family.</text>
</comment>
<dbReference type="EMBL" id="OW240913">
    <property type="protein sequence ID" value="CAH2247402.1"/>
    <property type="molecule type" value="Genomic_DNA"/>
</dbReference>
<dbReference type="PROSITE" id="PS52033">
    <property type="entry name" value="CYSTATIN_LXN"/>
    <property type="match status" value="2"/>
</dbReference>
<feature type="region of interest" description="Disordered" evidence="5">
    <location>
        <begin position="240"/>
        <end position="265"/>
    </location>
</feature>
<evidence type="ECO:0000313" key="8">
    <source>
        <dbReference type="EMBL" id="CAH2247402.1"/>
    </source>
</evidence>
<accession>A0AAD1RBR2</accession>
<dbReference type="PANTHER" id="PTHR28591:SF2">
    <property type="entry name" value="RETINOIC ACID RECEPTOR RESPONDER PROTEIN 1"/>
    <property type="match status" value="1"/>
</dbReference>
<keyword evidence="6" id="KW-0732">Signal</keyword>
<evidence type="ECO:0000313" key="9">
    <source>
        <dbReference type="Proteomes" id="UP001295444"/>
    </source>
</evidence>
<organism evidence="8 9">
    <name type="scientific">Pelobates cultripes</name>
    <name type="common">Western spadefoot toad</name>
    <dbReference type="NCBI Taxonomy" id="61616"/>
    <lineage>
        <taxon>Eukaryota</taxon>
        <taxon>Metazoa</taxon>
        <taxon>Chordata</taxon>
        <taxon>Craniata</taxon>
        <taxon>Vertebrata</taxon>
        <taxon>Euteleostomi</taxon>
        <taxon>Amphibia</taxon>
        <taxon>Batrachia</taxon>
        <taxon>Anura</taxon>
        <taxon>Pelobatoidea</taxon>
        <taxon>Pelobatidae</taxon>
        <taxon>Pelobates</taxon>
    </lineage>
</organism>
<feature type="compositionally biased region" description="Low complexity" evidence="5">
    <location>
        <begin position="248"/>
        <end position="259"/>
    </location>
</feature>
<evidence type="ECO:0000259" key="7">
    <source>
        <dbReference type="PROSITE" id="PS52033"/>
    </source>
</evidence>
<dbReference type="AlphaFoldDB" id="A0AAD1RBR2"/>
<name>A0AAD1RBR2_PELCU</name>
<feature type="chain" id="PRO_5041942651" description="Cystatin LXN-type domain-containing protein" evidence="6">
    <location>
        <begin position="18"/>
        <end position="265"/>
    </location>
</feature>
<feature type="domain" description="Cystatin LXN-type" evidence="7">
    <location>
        <begin position="146"/>
        <end position="250"/>
    </location>
</feature>
<dbReference type="PANTHER" id="PTHR28591">
    <property type="entry name" value="LATEXIN"/>
    <property type="match status" value="1"/>
</dbReference>
<evidence type="ECO:0000256" key="4">
    <source>
        <dbReference type="PROSITE-ProRule" id="PRU01377"/>
    </source>
</evidence>
<gene>
    <name evidence="8" type="ORF">PECUL_23A012472</name>
</gene>
<dbReference type="GO" id="GO:0005615">
    <property type="term" value="C:extracellular space"/>
    <property type="evidence" value="ECO:0007669"/>
    <property type="project" value="TreeGrafter"/>
</dbReference>
<dbReference type="Gene3D" id="3.10.450.10">
    <property type="match status" value="2"/>
</dbReference>
<feature type="signal peptide" evidence="6">
    <location>
        <begin position="1"/>
        <end position="17"/>
    </location>
</feature>
<sequence>MHQTLCLLVLLPLAAQALPFALSADLWKTRDIPTNHREARHPALLAVQYLNYQTGSPNYLRTLYQVTKASVKSVPEVGNKYYITFTTRAQKNNDDISLCSATVYFHQENPHPAISVTCSGNGSMMQAHDDDYNFYKKMKQQTTPLIGKNIPDSFGNVEPEFVPILDLAELGSSYVMWDKSTEKLEYVLQQIKNVKQVIRKDDLISFDYDVLLYETPNEEMISCSLHIIWVPGKPPKVEYHCSHDSDENGSGSTSEEGSTFLGNFK</sequence>
<reference evidence="8" key="1">
    <citation type="submission" date="2022-03" db="EMBL/GenBank/DDBJ databases">
        <authorList>
            <person name="Alioto T."/>
            <person name="Alioto T."/>
            <person name="Gomez Garrido J."/>
        </authorList>
    </citation>
    <scope>NUCLEOTIDE SEQUENCE</scope>
</reference>
<keyword evidence="2 4" id="KW-0646">Protease inhibitor</keyword>
<evidence type="ECO:0000256" key="1">
    <source>
        <dbReference type="ARBA" id="ARBA00010083"/>
    </source>
</evidence>
<dbReference type="GO" id="GO:0008191">
    <property type="term" value="F:metalloendopeptidase inhibitor activity"/>
    <property type="evidence" value="ECO:0007669"/>
    <property type="project" value="UniProtKB-UniRule"/>
</dbReference>
<keyword evidence="9" id="KW-1185">Reference proteome</keyword>
<dbReference type="InterPro" id="IPR049897">
    <property type="entry name" value="CYSTATIN_LXN"/>
</dbReference>
<dbReference type="SUPFAM" id="SSF54403">
    <property type="entry name" value="Cystatin/monellin"/>
    <property type="match status" value="2"/>
</dbReference>
<proteinExistence type="inferred from homology"/>
<dbReference type="Pfam" id="PF06907">
    <property type="entry name" value="LXN"/>
    <property type="match status" value="1"/>
</dbReference>
<evidence type="ECO:0000256" key="5">
    <source>
        <dbReference type="SAM" id="MobiDB-lite"/>
    </source>
</evidence>
<dbReference type="Proteomes" id="UP001295444">
    <property type="component" value="Chromosome 02"/>
</dbReference>